<dbReference type="PANTHER" id="PTHR43441">
    <property type="entry name" value="RIBOSOMAL-PROTEIN-SERINE ACETYLTRANSFERASE"/>
    <property type="match status" value="1"/>
</dbReference>
<dbReference type="GO" id="GO:0005737">
    <property type="term" value="C:cytoplasm"/>
    <property type="evidence" value="ECO:0007669"/>
    <property type="project" value="TreeGrafter"/>
</dbReference>
<dbReference type="PATRIC" id="fig|452652.3.peg.294"/>
<dbReference type="PROSITE" id="PS51186">
    <property type="entry name" value="GNAT"/>
    <property type="match status" value="1"/>
</dbReference>
<feature type="domain" description="N-acetyltransferase" evidence="1">
    <location>
        <begin position="23"/>
        <end position="187"/>
    </location>
</feature>
<dbReference type="HOGENOM" id="CLU_1546656_0_0_11"/>
<dbReference type="EMBL" id="AP010968">
    <property type="protein sequence ID" value="BAJ26148.1"/>
    <property type="molecule type" value="Genomic_DNA"/>
</dbReference>
<evidence type="ECO:0000313" key="2">
    <source>
        <dbReference type="EMBL" id="BAJ26148.1"/>
    </source>
</evidence>
<dbReference type="Pfam" id="PF13302">
    <property type="entry name" value="Acetyltransf_3"/>
    <property type="match status" value="1"/>
</dbReference>
<dbReference type="STRING" id="452652.KSE_03010"/>
<organism evidence="2 3">
    <name type="scientific">Kitasatospora setae (strain ATCC 33774 / DSM 43861 / JCM 3304 / KCC A-0304 / NBRC 14216 / KM-6054)</name>
    <name type="common">Streptomyces setae</name>
    <dbReference type="NCBI Taxonomy" id="452652"/>
    <lineage>
        <taxon>Bacteria</taxon>
        <taxon>Bacillati</taxon>
        <taxon>Actinomycetota</taxon>
        <taxon>Actinomycetes</taxon>
        <taxon>Kitasatosporales</taxon>
        <taxon>Streptomycetaceae</taxon>
        <taxon>Kitasatospora</taxon>
    </lineage>
</organism>
<keyword evidence="2" id="KW-0808">Transferase</keyword>
<accession>E4N4L7</accession>
<dbReference type="InterPro" id="IPR016181">
    <property type="entry name" value="Acyl_CoA_acyltransferase"/>
</dbReference>
<dbReference type="KEGG" id="ksk:KSE_03010"/>
<keyword evidence="3" id="KW-1185">Reference proteome</keyword>
<dbReference type="PANTHER" id="PTHR43441:SF10">
    <property type="entry name" value="ACETYLTRANSFERASE"/>
    <property type="match status" value="1"/>
</dbReference>
<dbReference type="GO" id="GO:0008999">
    <property type="term" value="F:protein-N-terminal-alanine acetyltransferase activity"/>
    <property type="evidence" value="ECO:0007669"/>
    <property type="project" value="TreeGrafter"/>
</dbReference>
<protein>
    <submittedName>
        <fullName evidence="2">Putative acetyltransferase</fullName>
        <ecNumber evidence="2">2.3.1.-</ecNumber>
    </submittedName>
</protein>
<gene>
    <name evidence="2" type="ordered locus">KSE_03010</name>
</gene>
<dbReference type="AlphaFoldDB" id="E4N4L7"/>
<proteinExistence type="predicted"/>
<name>E4N4L7_KITSK</name>
<dbReference type="Gene3D" id="3.40.630.30">
    <property type="match status" value="1"/>
</dbReference>
<sequence>MVRRGSDVKNRRMHEVRLSDGVVTLSPLSLDDVQAHLAGEDELLVRWLNGGPGTREGVEAYFQHCREQWEAAGPLRAFGIRVGADEVLAGTIDLRFPGEGLLPGQVNIAYGLYPSRRGRGLATRAVLLACRYAASEGGAEAVIQVEPENPASAAVARRAGFTPGRQAQGKDGRRFDWYTGDLRAAIQ</sequence>
<dbReference type="InterPro" id="IPR051908">
    <property type="entry name" value="Ribosomal_N-acetyltransferase"/>
</dbReference>
<dbReference type="Proteomes" id="UP000007076">
    <property type="component" value="Chromosome"/>
</dbReference>
<keyword evidence="2" id="KW-0012">Acyltransferase</keyword>
<dbReference type="SUPFAM" id="SSF55729">
    <property type="entry name" value="Acyl-CoA N-acyltransferases (Nat)"/>
    <property type="match status" value="1"/>
</dbReference>
<evidence type="ECO:0000259" key="1">
    <source>
        <dbReference type="PROSITE" id="PS51186"/>
    </source>
</evidence>
<reference evidence="2 3" key="1">
    <citation type="journal article" date="2010" name="DNA Res.">
        <title>Genome sequence of Kitasatospora setae NBRC 14216T: an evolutionary snapshot of the family Streptomycetaceae.</title>
        <authorList>
            <person name="Ichikawa N."/>
            <person name="Oguchi A."/>
            <person name="Ikeda H."/>
            <person name="Ishikawa J."/>
            <person name="Kitani S."/>
            <person name="Watanabe Y."/>
            <person name="Nakamura S."/>
            <person name="Katano Y."/>
            <person name="Kishi E."/>
            <person name="Sasagawa M."/>
            <person name="Ankai A."/>
            <person name="Fukui S."/>
            <person name="Hashimoto Y."/>
            <person name="Kamata S."/>
            <person name="Otoguro M."/>
            <person name="Tanikawa S."/>
            <person name="Nihira T."/>
            <person name="Horinouchi S."/>
            <person name="Ohnishi Y."/>
            <person name="Hayakawa M."/>
            <person name="Kuzuyama T."/>
            <person name="Arisawa A."/>
            <person name="Nomoto F."/>
            <person name="Miura H."/>
            <person name="Takahashi Y."/>
            <person name="Fujita N."/>
        </authorList>
    </citation>
    <scope>NUCLEOTIDE SEQUENCE [LARGE SCALE GENOMIC DNA]</scope>
    <source>
        <strain evidence="3">ATCC 33774 / DSM 43861 / JCM 3304 / KCC A-0304 / NBRC 14216 / KM-6054</strain>
    </source>
</reference>
<dbReference type="EC" id="2.3.1.-" evidence="2"/>
<dbReference type="InterPro" id="IPR000182">
    <property type="entry name" value="GNAT_dom"/>
</dbReference>
<evidence type="ECO:0000313" key="3">
    <source>
        <dbReference type="Proteomes" id="UP000007076"/>
    </source>
</evidence>
<dbReference type="eggNOG" id="COG1670">
    <property type="taxonomic scope" value="Bacteria"/>
</dbReference>
<dbReference type="GO" id="GO:1990189">
    <property type="term" value="F:protein N-terminal-serine acetyltransferase activity"/>
    <property type="evidence" value="ECO:0007669"/>
    <property type="project" value="TreeGrafter"/>
</dbReference>